<gene>
    <name evidence="2" type="ordered locus">PTO0760</name>
</gene>
<name>Q6L107_PICTO</name>
<dbReference type="EC" id="3.5.2.6" evidence="2"/>
<evidence type="ECO:0000313" key="3">
    <source>
        <dbReference type="Proteomes" id="UP000000438"/>
    </source>
</evidence>
<evidence type="ECO:0000259" key="1">
    <source>
        <dbReference type="SMART" id="SM00849"/>
    </source>
</evidence>
<dbReference type="PANTHER" id="PTHR42951:SF18">
    <property type="entry name" value="METALLO-HYDROLASE MJ0296-RELATED"/>
    <property type="match status" value="1"/>
</dbReference>
<dbReference type="CDD" id="cd16282">
    <property type="entry name" value="metallo-hydrolase-like_MBL-fold"/>
    <property type="match status" value="1"/>
</dbReference>
<dbReference type="EMBL" id="AE017261">
    <property type="protein sequence ID" value="AAT43345.1"/>
    <property type="molecule type" value="Genomic_DNA"/>
</dbReference>
<dbReference type="Proteomes" id="UP000000438">
    <property type="component" value="Chromosome"/>
</dbReference>
<proteinExistence type="predicted"/>
<dbReference type="InterPro" id="IPR050855">
    <property type="entry name" value="NDM-1-like"/>
</dbReference>
<dbReference type="PANTHER" id="PTHR42951">
    <property type="entry name" value="METALLO-BETA-LACTAMASE DOMAIN-CONTAINING"/>
    <property type="match status" value="1"/>
</dbReference>
<dbReference type="Pfam" id="PF00753">
    <property type="entry name" value="Lactamase_B"/>
    <property type="match status" value="1"/>
</dbReference>
<dbReference type="PaxDb" id="263820-PTO0760"/>
<dbReference type="eggNOG" id="arCOG00507">
    <property type="taxonomic scope" value="Archaea"/>
</dbReference>
<evidence type="ECO:0000313" key="2">
    <source>
        <dbReference type="EMBL" id="AAT43345.1"/>
    </source>
</evidence>
<feature type="domain" description="Metallo-beta-lactamase" evidence="1">
    <location>
        <begin position="22"/>
        <end position="203"/>
    </location>
</feature>
<dbReference type="InterPro" id="IPR036866">
    <property type="entry name" value="RibonucZ/Hydroxyglut_hydro"/>
</dbReference>
<reference evidence="2 3" key="1">
    <citation type="journal article" date="2004" name="Proc. Natl. Acad. Sci. U.S.A.">
        <title>Genome sequence of Picrophilus torridus and its implications for life around pH 0.</title>
        <authorList>
            <person name="Futterer O."/>
            <person name="Angelov A."/>
            <person name="Liesegang H."/>
            <person name="Gottschalk G."/>
            <person name="Schleper C."/>
            <person name="Schepers B."/>
            <person name="Dock C."/>
            <person name="Antranikian G."/>
            <person name="Liebl W."/>
        </authorList>
    </citation>
    <scope>NUCLEOTIDE SEQUENCE [LARGE SCALE GENOMIC DNA]</scope>
    <source>
        <strain evidence="3">ATCC 700027 / DSM 9790 / JCM 10055 / NBRC 100828</strain>
    </source>
</reference>
<accession>Q6L107</accession>
<dbReference type="HOGENOM" id="CLU_056342_1_1_2"/>
<dbReference type="Gene3D" id="3.60.15.10">
    <property type="entry name" value="Ribonuclease Z/Hydroxyacylglutathione hydrolase-like"/>
    <property type="match status" value="1"/>
</dbReference>
<dbReference type="KEGG" id="pto:PTO0760"/>
<sequence>MEMINIDDNIYAYINEPGTWFRGNSGFIKGNKMNIVIDSLATEDMTKNYINEISRISNVPVRIIVNTHAHGDHAWTNYMFENAINIAQSNYLESINDPTEKLYSKYFPDFDFSRSRYSVPDITVSHGISLYIDEKEIKVMHLPNAHTSGDLIAYIPDNKIVFTGDILFSKPCTPFAMTGSIRGSIMALEFLKSLRARVYVPGHGPVSYGTEKIDAALKYFKFVQSEASKILNSSDDVIAAARSIDLGEYKSWLNPERIIGNISRACMELNNNETMINEDKIISAMMDYKELLERS</sequence>
<organism evidence="2 3">
    <name type="scientific">Picrophilus torridus (strain ATCC 700027 / DSM 9790 / JCM 10055 / NBRC 100828 / KAW 2/3)</name>
    <dbReference type="NCBI Taxonomy" id="1122961"/>
    <lineage>
        <taxon>Archaea</taxon>
        <taxon>Methanobacteriati</taxon>
        <taxon>Thermoplasmatota</taxon>
        <taxon>Thermoplasmata</taxon>
        <taxon>Thermoplasmatales</taxon>
        <taxon>Picrophilaceae</taxon>
        <taxon>Picrophilus</taxon>
    </lineage>
</organism>
<dbReference type="GO" id="GO:0008800">
    <property type="term" value="F:beta-lactamase activity"/>
    <property type="evidence" value="ECO:0007669"/>
    <property type="project" value="UniProtKB-EC"/>
</dbReference>
<dbReference type="InParanoid" id="Q6L107"/>
<dbReference type="AlphaFoldDB" id="Q6L107"/>
<dbReference type="STRING" id="263820.PTO0760"/>
<dbReference type="InterPro" id="IPR001279">
    <property type="entry name" value="Metallo-B-lactamas"/>
</dbReference>
<dbReference type="SMART" id="SM00849">
    <property type="entry name" value="Lactamase_B"/>
    <property type="match status" value="1"/>
</dbReference>
<dbReference type="SUPFAM" id="SSF56281">
    <property type="entry name" value="Metallo-hydrolase/oxidoreductase"/>
    <property type="match status" value="1"/>
</dbReference>
<protein>
    <submittedName>
        <fullName evidence="2">Beta-lactamase</fullName>
        <ecNumber evidence="2">3.5.2.6</ecNumber>
    </submittedName>
</protein>
<keyword evidence="2" id="KW-0378">Hydrolase</keyword>